<dbReference type="eggNOG" id="arCOG05484">
    <property type="taxonomic scope" value="Archaea"/>
</dbReference>
<dbReference type="HOGENOM" id="CLU_1912419_0_0_2"/>
<reference evidence="1 2" key="1">
    <citation type="journal article" date="2011" name="PLoS ONE">
        <title>The complete genome sequence of Thermoproteus tenax: a physiologically versatile member of the Crenarchaeota.</title>
        <authorList>
            <person name="Siebers B."/>
            <person name="Zaparty M."/>
            <person name="Raddatz G."/>
            <person name="Tjaden B."/>
            <person name="Albers S.V."/>
            <person name="Bell S.D."/>
            <person name="Blombach F."/>
            <person name="Kletzin A."/>
            <person name="Kyrpides N."/>
            <person name="Lanz C."/>
            <person name="Plagens A."/>
            <person name="Rampp M."/>
            <person name="Rosinus A."/>
            <person name="von Jan M."/>
            <person name="Makarova K.S."/>
            <person name="Klenk H.P."/>
            <person name="Schuster S.C."/>
            <person name="Hensel R."/>
        </authorList>
    </citation>
    <scope>NUCLEOTIDE SEQUENCE [LARGE SCALE GENOMIC DNA]</scope>
    <source>
        <strain evidence="2">ATCC 35583 / DSM 2078 / JCM 9277 / NBRC 100435 / Kra 1</strain>
    </source>
</reference>
<accession>G4RP58</accession>
<evidence type="ECO:0000313" key="1">
    <source>
        <dbReference type="EMBL" id="CCC81353.1"/>
    </source>
</evidence>
<dbReference type="PATRIC" id="fig|768679.9.peg.707"/>
<keyword evidence="2" id="KW-1185">Reference proteome</keyword>
<name>G4RP58_THETK</name>
<dbReference type="KEGG" id="ttn:TTX_0695"/>
<dbReference type="RefSeq" id="WP_014126609.1">
    <property type="nucleotide sequence ID" value="NC_016070.1"/>
</dbReference>
<dbReference type="OrthoDB" id="27862at2157"/>
<gene>
    <name evidence="1" type="ordered locus">TTX_0695</name>
</gene>
<evidence type="ECO:0000313" key="2">
    <source>
        <dbReference type="Proteomes" id="UP000002654"/>
    </source>
</evidence>
<dbReference type="Proteomes" id="UP000002654">
    <property type="component" value="Chromosome"/>
</dbReference>
<dbReference type="PaxDb" id="768679-TTX_0695"/>
<proteinExistence type="predicted"/>
<dbReference type="GeneID" id="11261590"/>
<protein>
    <submittedName>
        <fullName evidence="1">Uncharacterized protein</fullName>
    </submittedName>
</protein>
<sequence length="138" mass="14769">MEQREGLQTVNAWIQAFNRIGKSENNYHSFELIKAGDSVNATLVIQGVDASGACLRGPYALASIVLAQGRVGLKLTAGDYERCAQGPNELVERRDPAQLDKLIDLGSDPELIKAVKSIKTEGDFIGLLEAALELAASA</sequence>
<organism evidence="1 2">
    <name type="scientific">Thermoproteus tenax (strain ATCC 35583 / DSM 2078 / JCM 9277 / NBRC 100435 / Kra 1)</name>
    <dbReference type="NCBI Taxonomy" id="768679"/>
    <lineage>
        <taxon>Archaea</taxon>
        <taxon>Thermoproteota</taxon>
        <taxon>Thermoprotei</taxon>
        <taxon>Thermoproteales</taxon>
        <taxon>Thermoproteaceae</taxon>
        <taxon>Thermoproteus</taxon>
    </lineage>
</organism>
<dbReference type="EMBL" id="FN869859">
    <property type="protein sequence ID" value="CCC81353.1"/>
    <property type="molecule type" value="Genomic_DNA"/>
</dbReference>
<dbReference type="AlphaFoldDB" id="G4RP58"/>